<proteinExistence type="predicted"/>
<sequence length="76" mass="8716">MNYQLISGVCSMASGFLLLFFREMIARVIIEQNSKWFSPTSPIHTISERNFVRLNLILGILSIVYGVMKIYPMTTN</sequence>
<accession>A0A3B0QWP5</accession>
<organism evidence="2">
    <name type="scientific">hydrothermal vent metagenome</name>
    <dbReference type="NCBI Taxonomy" id="652676"/>
    <lineage>
        <taxon>unclassified sequences</taxon>
        <taxon>metagenomes</taxon>
        <taxon>ecological metagenomes</taxon>
    </lineage>
</organism>
<reference evidence="2" key="1">
    <citation type="submission" date="2018-06" db="EMBL/GenBank/DDBJ databases">
        <authorList>
            <person name="Zhirakovskaya E."/>
        </authorList>
    </citation>
    <scope>NUCLEOTIDE SEQUENCE</scope>
</reference>
<keyword evidence="1" id="KW-0472">Membrane</keyword>
<keyword evidence="1" id="KW-1133">Transmembrane helix</keyword>
<evidence type="ECO:0000256" key="1">
    <source>
        <dbReference type="SAM" id="Phobius"/>
    </source>
</evidence>
<name>A0A3B0QWP5_9ZZZZ</name>
<gene>
    <name evidence="2" type="ORF">MNBD_DELTA01-619</name>
</gene>
<keyword evidence="1" id="KW-0812">Transmembrane</keyword>
<evidence type="ECO:0000313" key="2">
    <source>
        <dbReference type="EMBL" id="VAV85840.1"/>
    </source>
</evidence>
<feature type="transmembrane region" description="Helical" evidence="1">
    <location>
        <begin position="6"/>
        <end position="30"/>
    </location>
</feature>
<protein>
    <submittedName>
        <fullName evidence="2">Uncharacterized protein</fullName>
    </submittedName>
</protein>
<dbReference type="AlphaFoldDB" id="A0A3B0QWP5"/>
<dbReference type="EMBL" id="UOEA01000103">
    <property type="protein sequence ID" value="VAV85840.1"/>
    <property type="molecule type" value="Genomic_DNA"/>
</dbReference>
<feature type="transmembrane region" description="Helical" evidence="1">
    <location>
        <begin position="51"/>
        <end position="71"/>
    </location>
</feature>